<evidence type="ECO:0008006" key="3">
    <source>
        <dbReference type="Google" id="ProtNLM"/>
    </source>
</evidence>
<reference evidence="1 2" key="1">
    <citation type="journal article" date="2012" name="Proc. Natl. Acad. Sci. U.S.A.">
        <title>Comparative genomics of Ceriporiopsis subvermispora and Phanerochaete chrysosporium provide insight into selective ligninolysis.</title>
        <authorList>
            <person name="Fernandez-Fueyo E."/>
            <person name="Ruiz-Duenas F.J."/>
            <person name="Ferreira P."/>
            <person name="Floudas D."/>
            <person name="Hibbett D.S."/>
            <person name="Canessa P."/>
            <person name="Larrondo L.F."/>
            <person name="James T.Y."/>
            <person name="Seelenfreund D."/>
            <person name="Lobos S."/>
            <person name="Polanco R."/>
            <person name="Tello M."/>
            <person name="Honda Y."/>
            <person name="Watanabe T."/>
            <person name="Watanabe T."/>
            <person name="Ryu J.S."/>
            <person name="Kubicek C.P."/>
            <person name="Schmoll M."/>
            <person name="Gaskell J."/>
            <person name="Hammel K.E."/>
            <person name="St John F.J."/>
            <person name="Vanden Wymelenberg A."/>
            <person name="Sabat G."/>
            <person name="Splinter BonDurant S."/>
            <person name="Syed K."/>
            <person name="Yadav J.S."/>
            <person name="Doddapaneni H."/>
            <person name="Subramanian V."/>
            <person name="Lavin J.L."/>
            <person name="Oguiza J.A."/>
            <person name="Perez G."/>
            <person name="Pisabarro A.G."/>
            <person name="Ramirez L."/>
            <person name="Santoyo F."/>
            <person name="Master E."/>
            <person name="Coutinho P.M."/>
            <person name="Henrissat B."/>
            <person name="Lombard V."/>
            <person name="Magnuson J.K."/>
            <person name="Kuees U."/>
            <person name="Hori C."/>
            <person name="Igarashi K."/>
            <person name="Samejima M."/>
            <person name="Held B.W."/>
            <person name="Barry K.W."/>
            <person name="LaButti K.M."/>
            <person name="Lapidus A."/>
            <person name="Lindquist E.A."/>
            <person name="Lucas S.M."/>
            <person name="Riley R."/>
            <person name="Salamov A.A."/>
            <person name="Hoffmeister D."/>
            <person name="Schwenk D."/>
            <person name="Hadar Y."/>
            <person name="Yarden O."/>
            <person name="de Vries R.P."/>
            <person name="Wiebenga A."/>
            <person name="Stenlid J."/>
            <person name="Eastwood D."/>
            <person name="Grigoriev I.V."/>
            <person name="Berka R.M."/>
            <person name="Blanchette R.A."/>
            <person name="Kersten P."/>
            <person name="Martinez A.T."/>
            <person name="Vicuna R."/>
            <person name="Cullen D."/>
        </authorList>
    </citation>
    <scope>NUCLEOTIDE SEQUENCE [LARGE SCALE GENOMIC DNA]</scope>
    <source>
        <strain evidence="1 2">B</strain>
    </source>
</reference>
<gene>
    <name evidence="1" type="ORF">CERSUDRAFT_92940</name>
</gene>
<evidence type="ECO:0000313" key="2">
    <source>
        <dbReference type="Proteomes" id="UP000016930"/>
    </source>
</evidence>
<organism evidence="1 2">
    <name type="scientific">Ceriporiopsis subvermispora (strain B)</name>
    <name type="common">White-rot fungus</name>
    <name type="synonym">Gelatoporia subvermispora</name>
    <dbReference type="NCBI Taxonomy" id="914234"/>
    <lineage>
        <taxon>Eukaryota</taxon>
        <taxon>Fungi</taxon>
        <taxon>Dikarya</taxon>
        <taxon>Basidiomycota</taxon>
        <taxon>Agaricomycotina</taxon>
        <taxon>Agaricomycetes</taxon>
        <taxon>Polyporales</taxon>
        <taxon>Gelatoporiaceae</taxon>
        <taxon>Gelatoporia</taxon>
    </lineage>
</organism>
<protein>
    <recommendedName>
        <fullName evidence="3">DUF4219 domain-containing protein</fullName>
    </recommendedName>
</protein>
<accession>M2RJB9</accession>
<proteinExistence type="predicted"/>
<dbReference type="HOGENOM" id="CLU_2096589_0_0_1"/>
<evidence type="ECO:0000313" key="1">
    <source>
        <dbReference type="EMBL" id="EMD38901.1"/>
    </source>
</evidence>
<dbReference type="OrthoDB" id="3223501at2759"/>
<dbReference type="Proteomes" id="UP000016930">
    <property type="component" value="Unassembled WGS sequence"/>
</dbReference>
<name>M2RJB9_CERS8</name>
<dbReference type="AlphaFoldDB" id="M2RJB9"/>
<keyword evidence="2" id="KW-1185">Reference proteome</keyword>
<sequence length="116" mass="12593">MSSNSFPTVPKLNFSNYGSWCQGMQAWLRTEGLWCLDQGSLTKAHLSATSEVFTTPGTIITAVNWDHFVDKAAGSPEITVIAASLDNGTDQESGSMYISTAKWQLPPEVAYGIKTM</sequence>
<dbReference type="EMBL" id="KB445794">
    <property type="protein sequence ID" value="EMD38901.1"/>
    <property type="molecule type" value="Genomic_DNA"/>
</dbReference>